<dbReference type="Proteomes" id="UP000241769">
    <property type="component" value="Unassembled WGS sequence"/>
</dbReference>
<evidence type="ECO:0000259" key="2">
    <source>
        <dbReference type="Pfam" id="PF01833"/>
    </source>
</evidence>
<dbReference type="Gene3D" id="2.60.40.10">
    <property type="entry name" value="Immunoglobulins"/>
    <property type="match status" value="1"/>
</dbReference>
<dbReference type="SUPFAM" id="SSF81296">
    <property type="entry name" value="E set domains"/>
    <property type="match status" value="1"/>
</dbReference>
<dbReference type="InParanoid" id="A0A2P6MVH6"/>
<sequence length="335" mass="38565">MLVEESETMEQEKYTQASEHKSSSIEGILNQDISPIAHDWSSQFTFTTNSGREGTAEIQTQGRVKTTTGLSEDAERIKFTKMRERLNNIGIATSFHLQKQPNQFQRKCYANENRYLLPHPLVILCNSDSVQWWSVQALLGDGKWELLEHYADDTRSTHHYLVEWSGLKKMNRSIDSMCEFSLRVSLQPSQGMIDRMQLLSNSSNRIFTLIFYVKYKLVGGDIVRQKILSEPFELQSNKLFVGAEPQLESLSPWRGYHRESTEVTIKGRDFARKVTAELDGSPVEVLRVASTFVILRIPPMPTLHTTTTMHLRIINHFTKRQVTSRETLQYTFVVS</sequence>
<dbReference type="EMBL" id="MDYQ01000366">
    <property type="protein sequence ID" value="PRP75705.1"/>
    <property type="molecule type" value="Genomic_DNA"/>
</dbReference>
<organism evidence="3 4">
    <name type="scientific">Planoprotostelium fungivorum</name>
    <dbReference type="NCBI Taxonomy" id="1890364"/>
    <lineage>
        <taxon>Eukaryota</taxon>
        <taxon>Amoebozoa</taxon>
        <taxon>Evosea</taxon>
        <taxon>Variosea</taxon>
        <taxon>Cavosteliida</taxon>
        <taxon>Cavosteliaceae</taxon>
        <taxon>Planoprotostelium</taxon>
    </lineage>
</organism>
<dbReference type="InterPro" id="IPR014756">
    <property type="entry name" value="Ig_E-set"/>
</dbReference>
<evidence type="ECO:0000313" key="4">
    <source>
        <dbReference type="Proteomes" id="UP000241769"/>
    </source>
</evidence>
<reference evidence="3 4" key="1">
    <citation type="journal article" date="2018" name="Genome Biol. Evol.">
        <title>Multiple Roots of Fruiting Body Formation in Amoebozoa.</title>
        <authorList>
            <person name="Hillmann F."/>
            <person name="Forbes G."/>
            <person name="Novohradska S."/>
            <person name="Ferling I."/>
            <person name="Riege K."/>
            <person name="Groth M."/>
            <person name="Westermann M."/>
            <person name="Marz M."/>
            <person name="Spaller T."/>
            <person name="Winckler T."/>
            <person name="Schaap P."/>
            <person name="Glockner G."/>
        </authorList>
    </citation>
    <scope>NUCLEOTIDE SEQUENCE [LARGE SCALE GENOMIC DNA]</scope>
    <source>
        <strain evidence="3 4">Jena</strain>
    </source>
</reference>
<gene>
    <name evidence="3" type="ORF">PROFUN_15619</name>
</gene>
<evidence type="ECO:0000256" key="1">
    <source>
        <dbReference type="SAM" id="MobiDB-lite"/>
    </source>
</evidence>
<dbReference type="InterPro" id="IPR002909">
    <property type="entry name" value="IPT_dom"/>
</dbReference>
<protein>
    <recommendedName>
        <fullName evidence="2">IPT/TIG domain-containing protein</fullName>
    </recommendedName>
</protein>
<feature type="domain" description="IPT/TIG" evidence="2">
    <location>
        <begin position="245"/>
        <end position="302"/>
    </location>
</feature>
<feature type="region of interest" description="Disordered" evidence="1">
    <location>
        <begin position="1"/>
        <end position="24"/>
    </location>
</feature>
<comment type="caution">
    <text evidence="3">The sequence shown here is derived from an EMBL/GenBank/DDBJ whole genome shotgun (WGS) entry which is preliminary data.</text>
</comment>
<proteinExistence type="predicted"/>
<dbReference type="AlphaFoldDB" id="A0A2P6MVH6"/>
<keyword evidence="4" id="KW-1185">Reference proteome</keyword>
<name>A0A2P6MVH6_9EUKA</name>
<dbReference type="InterPro" id="IPR013783">
    <property type="entry name" value="Ig-like_fold"/>
</dbReference>
<evidence type="ECO:0000313" key="3">
    <source>
        <dbReference type="EMBL" id="PRP75705.1"/>
    </source>
</evidence>
<accession>A0A2P6MVH6</accession>
<dbReference type="Pfam" id="PF01833">
    <property type="entry name" value="TIG"/>
    <property type="match status" value="1"/>
</dbReference>
<feature type="compositionally biased region" description="Basic and acidic residues" evidence="1">
    <location>
        <begin position="10"/>
        <end position="23"/>
    </location>
</feature>